<keyword evidence="5" id="KW-0560">Oxidoreductase</keyword>
<organism evidence="5 6">
    <name type="scientific">Cupriavidus pinatubonensis</name>
    <dbReference type="NCBI Taxonomy" id="248026"/>
    <lineage>
        <taxon>Bacteria</taxon>
        <taxon>Pseudomonadati</taxon>
        <taxon>Pseudomonadota</taxon>
        <taxon>Betaproteobacteria</taxon>
        <taxon>Burkholderiales</taxon>
        <taxon>Burkholderiaceae</taxon>
        <taxon>Cupriavidus</taxon>
    </lineage>
</organism>
<dbReference type="InterPro" id="IPR046342">
    <property type="entry name" value="CBS_dom_sf"/>
</dbReference>
<sequence>MATQMQTQQAQHTQQAATPTSSLRLRDVMTANPQYITPDCTLQEAAKLMDDLNVGTLPVCVDGQLRGMVTDRDITCWCIAVGKDPQTRIVDAMSERPLWCRDDDTIDDALAKMAERQIRRVPVIDKDDRLVGIVSLGDIATKSGDIAKAGDTLTEVSNPSEPDR</sequence>
<proteinExistence type="predicted"/>
<dbReference type="SUPFAM" id="SSF54631">
    <property type="entry name" value="CBS-domain pair"/>
    <property type="match status" value="1"/>
</dbReference>
<evidence type="ECO:0000313" key="5">
    <source>
        <dbReference type="EMBL" id="CAG9187312.1"/>
    </source>
</evidence>
<dbReference type="EMBL" id="CAJZAF010000066">
    <property type="protein sequence ID" value="CAG9187312.1"/>
    <property type="molecule type" value="Genomic_DNA"/>
</dbReference>
<dbReference type="GO" id="GO:0003938">
    <property type="term" value="F:IMP dehydrogenase activity"/>
    <property type="evidence" value="ECO:0007669"/>
    <property type="project" value="UniProtKB-EC"/>
</dbReference>
<name>A0ABM8Y3H2_9BURK</name>
<feature type="region of interest" description="Disordered" evidence="3">
    <location>
        <begin position="1"/>
        <end position="23"/>
    </location>
</feature>
<protein>
    <submittedName>
        <fullName evidence="5">Inosine-5'-monophosphate dehydrogenase</fullName>
        <ecNumber evidence="5">1.1.1.205</ecNumber>
    </submittedName>
</protein>
<dbReference type="Gene3D" id="3.10.580.10">
    <property type="entry name" value="CBS-domain"/>
    <property type="match status" value="1"/>
</dbReference>
<feature type="domain" description="CBS" evidence="4">
    <location>
        <begin position="29"/>
        <end position="85"/>
    </location>
</feature>
<dbReference type="PROSITE" id="PS51371">
    <property type="entry name" value="CBS"/>
    <property type="match status" value="2"/>
</dbReference>
<feature type="compositionally biased region" description="Low complexity" evidence="3">
    <location>
        <begin position="1"/>
        <end position="18"/>
    </location>
</feature>
<dbReference type="CDD" id="cd04622">
    <property type="entry name" value="CBS_pair_HRP1_like"/>
    <property type="match status" value="1"/>
</dbReference>
<dbReference type="InterPro" id="IPR000644">
    <property type="entry name" value="CBS_dom"/>
</dbReference>
<dbReference type="Proteomes" id="UP000701702">
    <property type="component" value="Unassembled WGS sequence"/>
</dbReference>
<evidence type="ECO:0000313" key="6">
    <source>
        <dbReference type="Proteomes" id="UP000701702"/>
    </source>
</evidence>
<dbReference type="Pfam" id="PF00571">
    <property type="entry name" value="CBS"/>
    <property type="match status" value="2"/>
</dbReference>
<gene>
    <name evidence="5" type="primary">IMPDH_5</name>
    <name evidence="5" type="ORF">LMG23994_06757</name>
</gene>
<dbReference type="InterPro" id="IPR051257">
    <property type="entry name" value="Diverse_CBS-Domain"/>
</dbReference>
<feature type="domain" description="CBS" evidence="4">
    <location>
        <begin position="93"/>
        <end position="152"/>
    </location>
</feature>
<dbReference type="SMART" id="SM00116">
    <property type="entry name" value="CBS"/>
    <property type="match status" value="2"/>
</dbReference>
<evidence type="ECO:0000259" key="4">
    <source>
        <dbReference type="PROSITE" id="PS51371"/>
    </source>
</evidence>
<reference evidence="5 6" key="1">
    <citation type="submission" date="2021-08" db="EMBL/GenBank/DDBJ databases">
        <authorList>
            <person name="Peeters C."/>
        </authorList>
    </citation>
    <scope>NUCLEOTIDE SEQUENCE [LARGE SCALE GENOMIC DNA]</scope>
    <source>
        <strain evidence="5 6">LMG 23994</strain>
    </source>
</reference>
<evidence type="ECO:0000256" key="1">
    <source>
        <dbReference type="ARBA" id="ARBA00023122"/>
    </source>
</evidence>
<keyword evidence="6" id="KW-1185">Reference proteome</keyword>
<accession>A0ABM8Y3H2</accession>
<evidence type="ECO:0000256" key="2">
    <source>
        <dbReference type="PROSITE-ProRule" id="PRU00703"/>
    </source>
</evidence>
<keyword evidence="1 2" id="KW-0129">CBS domain</keyword>
<dbReference type="EC" id="1.1.1.205" evidence="5"/>
<dbReference type="PANTHER" id="PTHR43080">
    <property type="entry name" value="CBS DOMAIN-CONTAINING PROTEIN CBSX3, MITOCHONDRIAL"/>
    <property type="match status" value="1"/>
</dbReference>
<evidence type="ECO:0000256" key="3">
    <source>
        <dbReference type="SAM" id="MobiDB-lite"/>
    </source>
</evidence>
<dbReference type="RefSeq" id="WP_224010530.1">
    <property type="nucleotide sequence ID" value="NZ_CAJZAF010000066.1"/>
</dbReference>
<dbReference type="PANTHER" id="PTHR43080:SF2">
    <property type="entry name" value="CBS DOMAIN-CONTAINING PROTEIN"/>
    <property type="match status" value="1"/>
</dbReference>
<comment type="caution">
    <text evidence="5">The sequence shown here is derived from an EMBL/GenBank/DDBJ whole genome shotgun (WGS) entry which is preliminary data.</text>
</comment>